<name>A0ABR1QKK6_9PEZI</name>
<reference evidence="2 3" key="1">
    <citation type="submission" date="2023-01" db="EMBL/GenBank/DDBJ databases">
        <title>Analysis of 21 Apiospora genomes using comparative genomics revels a genus with tremendous synthesis potential of carbohydrate active enzymes and secondary metabolites.</title>
        <authorList>
            <person name="Sorensen T."/>
        </authorList>
    </citation>
    <scope>NUCLEOTIDE SEQUENCE [LARGE SCALE GENOMIC DNA]</scope>
    <source>
        <strain evidence="2 3">CBS 24483</strain>
    </source>
</reference>
<feature type="chain" id="PRO_5045869843" evidence="1">
    <location>
        <begin position="32"/>
        <end position="103"/>
    </location>
</feature>
<feature type="signal peptide" evidence="1">
    <location>
        <begin position="1"/>
        <end position="31"/>
    </location>
</feature>
<gene>
    <name evidence="2" type="ORF">PG986_006493</name>
</gene>
<comment type="caution">
    <text evidence="2">The sequence shown here is derived from an EMBL/GenBank/DDBJ whole genome shotgun (WGS) entry which is preliminary data.</text>
</comment>
<dbReference type="Proteomes" id="UP001391051">
    <property type="component" value="Unassembled WGS sequence"/>
</dbReference>
<dbReference type="GeneID" id="92075777"/>
<keyword evidence="3" id="KW-1185">Reference proteome</keyword>
<dbReference type="RefSeq" id="XP_066702577.1">
    <property type="nucleotide sequence ID" value="XM_066842715.1"/>
</dbReference>
<sequence>MNSVSAPVSSATDALQFTLVAALVSPLLVAASPAPEPEQNAARATSTYYLDCGSSMVTSMCSANNAGASCNPTTGALTINLAGSCGACKCIKNPVCTRGCAKE</sequence>
<proteinExistence type="predicted"/>
<organism evidence="2 3">
    <name type="scientific">Apiospora aurea</name>
    <dbReference type="NCBI Taxonomy" id="335848"/>
    <lineage>
        <taxon>Eukaryota</taxon>
        <taxon>Fungi</taxon>
        <taxon>Dikarya</taxon>
        <taxon>Ascomycota</taxon>
        <taxon>Pezizomycotina</taxon>
        <taxon>Sordariomycetes</taxon>
        <taxon>Xylariomycetidae</taxon>
        <taxon>Amphisphaeriales</taxon>
        <taxon>Apiosporaceae</taxon>
        <taxon>Apiospora</taxon>
    </lineage>
</organism>
<keyword evidence="1" id="KW-0732">Signal</keyword>
<dbReference type="EMBL" id="JAQQWE010000004">
    <property type="protein sequence ID" value="KAK7957271.1"/>
    <property type="molecule type" value="Genomic_DNA"/>
</dbReference>
<evidence type="ECO:0000256" key="1">
    <source>
        <dbReference type="SAM" id="SignalP"/>
    </source>
</evidence>
<protein>
    <submittedName>
        <fullName evidence="2">Uncharacterized protein</fullName>
    </submittedName>
</protein>
<evidence type="ECO:0000313" key="3">
    <source>
        <dbReference type="Proteomes" id="UP001391051"/>
    </source>
</evidence>
<evidence type="ECO:0000313" key="2">
    <source>
        <dbReference type="EMBL" id="KAK7957271.1"/>
    </source>
</evidence>
<accession>A0ABR1QKK6</accession>